<evidence type="ECO:0000313" key="1">
    <source>
        <dbReference type="EMBL" id="CAF1406392.1"/>
    </source>
</evidence>
<dbReference type="EMBL" id="CAJNOU010003723">
    <property type="protein sequence ID" value="CAF1406392.1"/>
    <property type="molecule type" value="Genomic_DNA"/>
</dbReference>
<protein>
    <submittedName>
        <fullName evidence="1">Uncharacterized protein</fullName>
    </submittedName>
</protein>
<name>A0A815LD06_9BILA</name>
<dbReference type="Proteomes" id="UP000663889">
    <property type="component" value="Unassembled WGS sequence"/>
</dbReference>
<organism evidence="1 2">
    <name type="scientific">Rotaria sordida</name>
    <dbReference type="NCBI Taxonomy" id="392033"/>
    <lineage>
        <taxon>Eukaryota</taxon>
        <taxon>Metazoa</taxon>
        <taxon>Spiralia</taxon>
        <taxon>Gnathifera</taxon>
        <taxon>Rotifera</taxon>
        <taxon>Eurotatoria</taxon>
        <taxon>Bdelloidea</taxon>
        <taxon>Philodinida</taxon>
        <taxon>Philodinidae</taxon>
        <taxon>Rotaria</taxon>
    </lineage>
</organism>
<dbReference type="AlphaFoldDB" id="A0A815LD06"/>
<proteinExistence type="predicted"/>
<evidence type="ECO:0000313" key="2">
    <source>
        <dbReference type="Proteomes" id="UP000663889"/>
    </source>
</evidence>
<sequence>MHCCLLSSRTSSIINTQQNEETKPLLTSGAIINYRTQLTIPYAHVIRDDKVDIDSPNVVEANATDTFLFNGAMPDRTYQTQSLSFDTNDTSPLVIATTNTNGPCLLERLFSTNNVSAVNSSTNISMSATKSTKTNLSNGVLMARPFDEFPIGITIIPSAPLDEHNFDKTTKSDQN</sequence>
<comment type="caution">
    <text evidence="1">The sequence shown here is derived from an EMBL/GenBank/DDBJ whole genome shotgun (WGS) entry which is preliminary data.</text>
</comment>
<accession>A0A815LD06</accession>
<gene>
    <name evidence="1" type="ORF">SEV965_LOCUS31676</name>
</gene>
<reference evidence="1" key="1">
    <citation type="submission" date="2021-02" db="EMBL/GenBank/DDBJ databases">
        <authorList>
            <person name="Nowell W R."/>
        </authorList>
    </citation>
    <scope>NUCLEOTIDE SEQUENCE</scope>
</reference>